<feature type="signal peptide" evidence="1">
    <location>
        <begin position="1"/>
        <end position="28"/>
    </location>
</feature>
<dbReference type="AlphaFoldDB" id="D7TJR1"/>
<gene>
    <name evidence="2" type="ordered locus">VIT_10s0003g01810</name>
</gene>
<keyword evidence="1" id="KW-0732">Signal</keyword>
<dbReference type="HOGENOM" id="CLU_158882_0_0_1"/>
<reference evidence="3" key="1">
    <citation type="journal article" date="2007" name="Nature">
        <title>The grapevine genome sequence suggests ancestral hexaploidization in major angiosperm phyla.</title>
        <authorList>
            <consortium name="The French-Italian Public Consortium for Grapevine Genome Characterization."/>
            <person name="Jaillon O."/>
            <person name="Aury J.-M."/>
            <person name="Noel B."/>
            <person name="Policriti A."/>
            <person name="Clepet C."/>
            <person name="Casagrande A."/>
            <person name="Choisne N."/>
            <person name="Aubourg S."/>
            <person name="Vitulo N."/>
            <person name="Jubin C."/>
            <person name="Vezzi A."/>
            <person name="Legeai F."/>
            <person name="Hugueney P."/>
            <person name="Dasilva C."/>
            <person name="Horner D."/>
            <person name="Mica E."/>
            <person name="Jublot D."/>
            <person name="Poulain J."/>
            <person name="Bruyere C."/>
            <person name="Billault A."/>
            <person name="Segurens B."/>
            <person name="Gouyvenoux M."/>
            <person name="Ugarte E."/>
            <person name="Cattonaro F."/>
            <person name="Anthouard V."/>
            <person name="Vico V."/>
            <person name="Del Fabbro C."/>
            <person name="Alaux M."/>
            <person name="Di Gaspero G."/>
            <person name="Dumas V."/>
            <person name="Felice N."/>
            <person name="Paillard S."/>
            <person name="Juman I."/>
            <person name="Moroldo M."/>
            <person name="Scalabrin S."/>
            <person name="Canaguier A."/>
            <person name="Le Clainche I."/>
            <person name="Malacrida G."/>
            <person name="Durand E."/>
            <person name="Pesole G."/>
            <person name="Laucou V."/>
            <person name="Chatelet P."/>
            <person name="Merdinoglu D."/>
            <person name="Delledonne M."/>
            <person name="Pezzotti M."/>
            <person name="Lecharny A."/>
            <person name="Scarpelli C."/>
            <person name="Artiguenave F."/>
            <person name="Pe M.E."/>
            <person name="Valle G."/>
            <person name="Morgante M."/>
            <person name="Caboche M."/>
            <person name="Adam-Blondon A.-F."/>
            <person name="Weissenbach J."/>
            <person name="Quetier F."/>
            <person name="Wincker P."/>
        </authorList>
    </citation>
    <scope>NUCLEOTIDE SEQUENCE [LARGE SCALE GENOMIC DNA]</scope>
    <source>
        <strain evidence="3">cv. Pinot noir / PN40024</strain>
    </source>
</reference>
<dbReference type="OMA" id="DMCFTKS"/>
<dbReference type="InParanoid" id="D7TJR1"/>
<evidence type="ECO:0008006" key="4">
    <source>
        <dbReference type="Google" id="ProtNLM"/>
    </source>
</evidence>
<dbReference type="eggNOG" id="ENOG502SC11">
    <property type="taxonomic scope" value="Eukaryota"/>
</dbReference>
<proteinExistence type="predicted"/>
<name>D7TJR1_VITVI</name>
<evidence type="ECO:0000313" key="2">
    <source>
        <dbReference type="EMBL" id="CBI30733.3"/>
    </source>
</evidence>
<accession>D7TJR1</accession>
<sequence length="95" mass="10548">MATRVRVSIFVPVFIVLLLAALYESSHGDDQVISHSVGAIRSLSGARKNSQIPDCNEMASNSQCSQNSKCRWCRSDALDDMCFSKAEAWRLPQQN</sequence>
<dbReference type="EMBL" id="FN595992">
    <property type="protein sequence ID" value="CBI30733.3"/>
    <property type="molecule type" value="Genomic_DNA"/>
</dbReference>
<dbReference type="PANTHER" id="PTHR36896">
    <property type="entry name" value="OS01G0729500 PROTEIN"/>
    <property type="match status" value="1"/>
</dbReference>
<dbReference type="OrthoDB" id="884905at2759"/>
<protein>
    <recommendedName>
        <fullName evidence="4">Carboxypeptidase A inhibitor-like domain-containing protein</fullName>
    </recommendedName>
</protein>
<keyword evidence="3" id="KW-1185">Reference proteome</keyword>
<evidence type="ECO:0000313" key="3">
    <source>
        <dbReference type="Proteomes" id="UP000009183"/>
    </source>
</evidence>
<dbReference type="PANTHER" id="PTHR36896:SF2">
    <property type="entry name" value="OS01G0729500 PROTEIN"/>
    <property type="match status" value="1"/>
</dbReference>
<feature type="chain" id="PRO_5003106100" description="Carboxypeptidase A inhibitor-like domain-containing protein" evidence="1">
    <location>
        <begin position="29"/>
        <end position="95"/>
    </location>
</feature>
<dbReference type="Proteomes" id="UP000009183">
    <property type="component" value="Chromosome 10"/>
</dbReference>
<organism evidence="2 3">
    <name type="scientific">Vitis vinifera</name>
    <name type="common">Grape</name>
    <dbReference type="NCBI Taxonomy" id="29760"/>
    <lineage>
        <taxon>Eukaryota</taxon>
        <taxon>Viridiplantae</taxon>
        <taxon>Streptophyta</taxon>
        <taxon>Embryophyta</taxon>
        <taxon>Tracheophyta</taxon>
        <taxon>Spermatophyta</taxon>
        <taxon>Magnoliopsida</taxon>
        <taxon>eudicotyledons</taxon>
        <taxon>Gunneridae</taxon>
        <taxon>Pentapetalae</taxon>
        <taxon>rosids</taxon>
        <taxon>Vitales</taxon>
        <taxon>Vitaceae</taxon>
        <taxon>Viteae</taxon>
        <taxon>Vitis</taxon>
    </lineage>
</organism>
<dbReference type="PaxDb" id="29760-VIT_10s0003g01810.t01"/>
<evidence type="ECO:0000256" key="1">
    <source>
        <dbReference type="SAM" id="SignalP"/>
    </source>
</evidence>